<evidence type="ECO:0000256" key="5">
    <source>
        <dbReference type="ARBA" id="ARBA00022801"/>
    </source>
</evidence>
<keyword evidence="6" id="KW-0442">Lipid degradation</keyword>
<accession>A0A9Q0ZRM5</accession>
<protein>
    <submittedName>
        <fullName evidence="9">FINGER PROTEIN putative-RELATED</fullName>
    </submittedName>
</protein>
<sequence length="185" mass="20563">MRNRTSAPGEEEEEEEEEERERARERERRAPPKIIIINNNNLATAAKANYRPYRIDFLYGTTARFTNGRTTVDIIGELLGFNHFIPPFAAARGREILVGVIYASGAAGIHDEAGHITPYAFSTLCRNNLSCVANINNAVLSFNSRLLSLVHKLNKKLNEARFILLNIPGMSSGDPSMLGKSSTMQ</sequence>
<dbReference type="InterPro" id="IPR036514">
    <property type="entry name" value="SGNH_hydro_sf"/>
</dbReference>
<dbReference type="AlphaFoldDB" id="A0A9Q0ZRM5"/>
<organism evidence="9 10">
    <name type="scientific">Salix purpurea</name>
    <name type="common">Purple osier willow</name>
    <dbReference type="NCBI Taxonomy" id="77065"/>
    <lineage>
        <taxon>Eukaryota</taxon>
        <taxon>Viridiplantae</taxon>
        <taxon>Streptophyta</taxon>
        <taxon>Embryophyta</taxon>
        <taxon>Tracheophyta</taxon>
        <taxon>Spermatophyta</taxon>
        <taxon>Magnoliopsida</taxon>
        <taxon>eudicotyledons</taxon>
        <taxon>Gunneridae</taxon>
        <taxon>Pentapetalae</taxon>
        <taxon>rosids</taxon>
        <taxon>fabids</taxon>
        <taxon>Malpighiales</taxon>
        <taxon>Salicaceae</taxon>
        <taxon>Saliceae</taxon>
        <taxon>Salix</taxon>
    </lineage>
</organism>
<evidence type="ECO:0000313" key="9">
    <source>
        <dbReference type="EMBL" id="KAJ6744435.1"/>
    </source>
</evidence>
<evidence type="ECO:0000256" key="6">
    <source>
        <dbReference type="ARBA" id="ARBA00022963"/>
    </source>
</evidence>
<dbReference type="InterPro" id="IPR051238">
    <property type="entry name" value="GDSL_esterase/lipase"/>
</dbReference>
<reference evidence="9" key="2">
    <citation type="journal article" date="2023" name="Int. J. Mol. Sci.">
        <title>De Novo Assembly and Annotation of 11 Diverse Shrub Willow (Salix) Genomes Reveals Novel Gene Organization in Sex-Linked Regions.</title>
        <authorList>
            <person name="Hyden B."/>
            <person name="Feng K."/>
            <person name="Yates T.B."/>
            <person name="Jawdy S."/>
            <person name="Cereghino C."/>
            <person name="Smart L.B."/>
            <person name="Muchero W."/>
        </authorList>
    </citation>
    <scope>NUCLEOTIDE SEQUENCE</scope>
    <source>
        <tissue evidence="9">Shoot tip</tissue>
    </source>
</reference>
<evidence type="ECO:0000256" key="3">
    <source>
        <dbReference type="ARBA" id="ARBA00022525"/>
    </source>
</evidence>
<keyword evidence="5" id="KW-0378">Hydrolase</keyword>
<dbReference type="Proteomes" id="UP001151532">
    <property type="component" value="Chromosome 19"/>
</dbReference>
<comment type="subcellular location">
    <subcellularLocation>
        <location evidence="1">Secreted</location>
    </subcellularLocation>
</comment>
<proteinExistence type="inferred from homology"/>
<comment type="caution">
    <text evidence="9">The sequence shown here is derived from an EMBL/GenBank/DDBJ whole genome shotgun (WGS) entry which is preliminary data.</text>
</comment>
<keyword evidence="4" id="KW-0732">Signal</keyword>
<reference evidence="9" key="1">
    <citation type="submission" date="2022-11" db="EMBL/GenBank/DDBJ databases">
        <authorList>
            <person name="Hyden B.L."/>
            <person name="Feng K."/>
            <person name="Yates T."/>
            <person name="Jawdy S."/>
            <person name="Smart L.B."/>
            <person name="Muchero W."/>
        </authorList>
    </citation>
    <scope>NUCLEOTIDE SEQUENCE</scope>
    <source>
        <tissue evidence="9">Shoot tip</tissue>
    </source>
</reference>
<keyword evidence="7" id="KW-0443">Lipid metabolism</keyword>
<dbReference type="Gene3D" id="3.40.50.1110">
    <property type="entry name" value="SGNH hydrolase"/>
    <property type="match status" value="1"/>
</dbReference>
<evidence type="ECO:0000256" key="7">
    <source>
        <dbReference type="ARBA" id="ARBA00023098"/>
    </source>
</evidence>
<dbReference type="OrthoDB" id="1600564at2759"/>
<comment type="similarity">
    <text evidence="2">Belongs to the 'GDSL' lipolytic enzyme family.</text>
</comment>
<evidence type="ECO:0000256" key="4">
    <source>
        <dbReference type="ARBA" id="ARBA00022729"/>
    </source>
</evidence>
<feature type="region of interest" description="Disordered" evidence="8">
    <location>
        <begin position="1"/>
        <end position="27"/>
    </location>
</feature>
<evidence type="ECO:0000256" key="1">
    <source>
        <dbReference type="ARBA" id="ARBA00004613"/>
    </source>
</evidence>
<keyword evidence="10" id="KW-1185">Reference proteome</keyword>
<evidence type="ECO:0000313" key="10">
    <source>
        <dbReference type="Proteomes" id="UP001151532"/>
    </source>
</evidence>
<dbReference type="PANTHER" id="PTHR45650">
    <property type="entry name" value="GDSL-LIKE LIPASE/ACYLHYDROLASE-RELATED"/>
    <property type="match status" value="1"/>
</dbReference>
<feature type="compositionally biased region" description="Acidic residues" evidence="8">
    <location>
        <begin position="9"/>
        <end position="19"/>
    </location>
</feature>
<keyword evidence="3" id="KW-0964">Secreted</keyword>
<dbReference type="GO" id="GO:0016787">
    <property type="term" value="F:hydrolase activity"/>
    <property type="evidence" value="ECO:0007669"/>
    <property type="project" value="UniProtKB-KW"/>
</dbReference>
<dbReference type="EMBL" id="JAPFFK010000009">
    <property type="protein sequence ID" value="KAJ6744435.1"/>
    <property type="molecule type" value="Genomic_DNA"/>
</dbReference>
<dbReference type="GO" id="GO:0005576">
    <property type="term" value="C:extracellular region"/>
    <property type="evidence" value="ECO:0007669"/>
    <property type="project" value="UniProtKB-SubCell"/>
</dbReference>
<evidence type="ECO:0000256" key="8">
    <source>
        <dbReference type="SAM" id="MobiDB-lite"/>
    </source>
</evidence>
<dbReference type="GO" id="GO:0016042">
    <property type="term" value="P:lipid catabolic process"/>
    <property type="evidence" value="ECO:0007669"/>
    <property type="project" value="UniProtKB-KW"/>
</dbReference>
<gene>
    <name evidence="9" type="ORF">OIU79_030711</name>
</gene>
<name>A0A9Q0ZRM5_SALPP</name>
<evidence type="ECO:0000256" key="2">
    <source>
        <dbReference type="ARBA" id="ARBA00008668"/>
    </source>
</evidence>
<dbReference type="PANTHER" id="PTHR45650:SF75">
    <property type="entry name" value="GDSL-LIKE LIPASE_ACYLHYDROLASE"/>
    <property type="match status" value="1"/>
</dbReference>